<dbReference type="SUPFAM" id="SSF56112">
    <property type="entry name" value="Protein kinase-like (PK-like)"/>
    <property type="match status" value="1"/>
</dbReference>
<sequence>MTISKKDVEKAIKEKIRYTRWWPFKDKNVSFKISLHKKFGDMGYVVIRVNLDNGETRYIQLPYVYTRNELSGELINRSISVNDGFLIEAPYKKDYFVLMNKLVKEGLLEVKLNVKGKLESEKAEPLSLGSTNAIGKHSLKIGSDTVESIVKSYTTLSKNNIEPLMISRLDARKFEYSPKLIAIYRVKPGVISKKISYVSSIIVQYIEGERDAGKPFADDIYSRLVSRMSREKQISSQHDEQLEKFAVKIGRIVADMHYALNVNIKDKLIDLETIDDSDIKKWNRRIKKYAKYVSKALDNIINREDGDFRKYYEDIKSRFDELYDSLKELIFNNLVYFKESYKGRIHGDLHFLQMVRSRDKVYIVDFEGEPHKAGRITDKEPLVRDIATLCNSLVYIWFFQYKDAYCRFHRCERIMSKYGDRGEEYLMLKLGWKLIERNRMPPLYDWVIGKAVLLSLSYGYRIQYYKKEVDLHGFKQEPFVKNYAVYLSPWIFERALYEMWYELSYRPYQAIVPLLTLHYPPLPYIKYSGS</sequence>
<dbReference type="InterPro" id="IPR011009">
    <property type="entry name" value="Kinase-like_dom_sf"/>
</dbReference>
<proteinExistence type="predicted"/>
<dbReference type="EMBL" id="DTBP01000028">
    <property type="protein sequence ID" value="HGQ74250.1"/>
    <property type="molecule type" value="Genomic_DNA"/>
</dbReference>
<protein>
    <recommendedName>
        <fullName evidence="2">Alpha-amylase</fullName>
    </recommendedName>
</protein>
<accession>A0A7C4NQ84</accession>
<comment type="caution">
    <text evidence="1">The sequence shown here is derived from an EMBL/GenBank/DDBJ whole genome shotgun (WGS) entry which is preliminary data.</text>
</comment>
<organism evidence="1">
    <name type="scientific">Staphylothermus marinus</name>
    <dbReference type="NCBI Taxonomy" id="2280"/>
    <lineage>
        <taxon>Archaea</taxon>
        <taxon>Thermoproteota</taxon>
        <taxon>Thermoprotei</taxon>
        <taxon>Desulfurococcales</taxon>
        <taxon>Desulfurococcaceae</taxon>
        <taxon>Staphylothermus</taxon>
    </lineage>
</organism>
<dbReference type="Gene3D" id="3.90.1200.10">
    <property type="match status" value="1"/>
</dbReference>
<gene>
    <name evidence="1" type="ORF">ENU20_04145</name>
</gene>
<dbReference type="AlphaFoldDB" id="A0A7C4NQ84"/>
<name>A0A7C4NQ84_STAMA</name>
<evidence type="ECO:0008006" key="2">
    <source>
        <dbReference type="Google" id="ProtNLM"/>
    </source>
</evidence>
<evidence type="ECO:0000313" key="1">
    <source>
        <dbReference type="EMBL" id="HGQ74250.1"/>
    </source>
</evidence>
<reference evidence="1" key="1">
    <citation type="journal article" date="2020" name="mSystems">
        <title>Genome- and Community-Level Interaction Insights into Carbon Utilization and Element Cycling Functions of Hydrothermarchaeota in Hydrothermal Sediment.</title>
        <authorList>
            <person name="Zhou Z."/>
            <person name="Liu Y."/>
            <person name="Xu W."/>
            <person name="Pan J."/>
            <person name="Luo Z.H."/>
            <person name="Li M."/>
        </authorList>
    </citation>
    <scope>NUCLEOTIDE SEQUENCE [LARGE SCALE GENOMIC DNA]</scope>
    <source>
        <strain evidence="1">SpSt-648</strain>
    </source>
</reference>